<keyword evidence="3" id="KW-1185">Reference proteome</keyword>
<dbReference type="Pfam" id="PF12081">
    <property type="entry name" value="GldM_1st"/>
    <property type="match status" value="1"/>
</dbReference>
<name>A0A1H6J3D6_9FLAO</name>
<protein>
    <recommendedName>
        <fullName evidence="1">Gliding motility-associated protein GldM N-terminal domain-containing protein</fullName>
    </recommendedName>
</protein>
<sequence length="189" mass="22853">MKYFFCLLPFLLVCCTSKMNIEEQYEETYQLKLKENNLLINSLQKNLNDKISNQFDLLNSKKIQKCDSISKEYFDYLQTVEKEIEINGFEIFFEGDDYSKKGKTYIEESKKYLTEIERLTESENLIERMNLIFNTKEIEPYNDGMYFYYLDYYFKGFPKIQSIAFINDRRKAILEFENELIDELIIRSK</sequence>
<proteinExistence type="predicted"/>
<dbReference type="Proteomes" id="UP000199634">
    <property type="component" value="Unassembled WGS sequence"/>
</dbReference>
<evidence type="ECO:0000313" key="2">
    <source>
        <dbReference type="EMBL" id="SEH53974.1"/>
    </source>
</evidence>
<organism evidence="2 3">
    <name type="scientific">Paenimyroides marinum</name>
    <dbReference type="NCBI Taxonomy" id="1159016"/>
    <lineage>
        <taxon>Bacteria</taxon>
        <taxon>Pseudomonadati</taxon>
        <taxon>Bacteroidota</taxon>
        <taxon>Flavobacteriia</taxon>
        <taxon>Flavobacteriales</taxon>
        <taxon>Flavobacteriaceae</taxon>
        <taxon>Paenimyroides</taxon>
    </lineage>
</organism>
<dbReference type="InterPro" id="IPR022720">
    <property type="entry name" value="Motility-assoc_prot_GldM_N"/>
</dbReference>
<accession>A0A1H6J3D6</accession>
<evidence type="ECO:0000313" key="3">
    <source>
        <dbReference type="Proteomes" id="UP000199634"/>
    </source>
</evidence>
<dbReference type="AlphaFoldDB" id="A0A1H6J3D6"/>
<gene>
    <name evidence="2" type="ORF">SAMN02927937_00065</name>
</gene>
<dbReference type="EMBL" id="FNXE01000001">
    <property type="protein sequence ID" value="SEH53974.1"/>
    <property type="molecule type" value="Genomic_DNA"/>
</dbReference>
<reference evidence="2 3" key="1">
    <citation type="submission" date="2016-10" db="EMBL/GenBank/DDBJ databases">
        <authorList>
            <person name="de Groot N.N."/>
        </authorList>
    </citation>
    <scope>NUCLEOTIDE SEQUENCE [LARGE SCALE GENOMIC DNA]</scope>
    <source>
        <strain evidence="2 3">CGMCC 1.10825</strain>
    </source>
</reference>
<feature type="domain" description="Gliding motility-associated protein GldM N-terminal" evidence="1">
    <location>
        <begin position="90"/>
        <end position="184"/>
    </location>
</feature>
<dbReference type="STRING" id="1159016.SAMN02927937_00065"/>
<evidence type="ECO:0000259" key="1">
    <source>
        <dbReference type="Pfam" id="PF12081"/>
    </source>
</evidence>